<name>A0A090J1K3_9BACI</name>
<dbReference type="Proteomes" id="UP000040576">
    <property type="component" value="Unassembled WGS sequence"/>
</dbReference>
<gene>
    <name evidence="1" type="ORF">BT1A1_2710</name>
</gene>
<dbReference type="Pfam" id="PF08810">
    <property type="entry name" value="KapB"/>
    <property type="match status" value="1"/>
</dbReference>
<sequence length="126" mass="14500">MDTSIQIGSIVRAHKKTGTYIGEVTAIKENDYLVRILAVIKHPMQGDLHHPKQADVPFFHERKALSYREQTPVPKNMVKLYDGEVPDYKESLKAAYDKLKSELEADDSLFTEKSLRCLEELAKEYF</sequence>
<dbReference type="InterPro" id="IPR014916">
    <property type="entry name" value="KapB"/>
</dbReference>
<dbReference type="AlphaFoldDB" id="A0A090J1K3"/>
<evidence type="ECO:0008006" key="3">
    <source>
        <dbReference type="Google" id="ProtNLM"/>
    </source>
</evidence>
<dbReference type="SUPFAM" id="SSF141251">
    <property type="entry name" value="Kinase-associated protein B-like"/>
    <property type="match status" value="1"/>
</dbReference>
<dbReference type="InterPro" id="IPR038080">
    <property type="entry name" value="KapB_sf"/>
</dbReference>
<evidence type="ECO:0000313" key="1">
    <source>
        <dbReference type="EMBL" id="CEE02503.1"/>
    </source>
</evidence>
<dbReference type="EMBL" id="CCRF01000077">
    <property type="protein sequence ID" value="CEE02503.1"/>
    <property type="molecule type" value="Genomic_DNA"/>
</dbReference>
<keyword evidence="2" id="KW-1185">Reference proteome</keyword>
<dbReference type="RefSeq" id="WP_034772047.1">
    <property type="nucleotide sequence ID" value="NZ_CCRF01000077.1"/>
</dbReference>
<reference evidence="1 2" key="1">
    <citation type="submission" date="2014-07" db="EMBL/GenBank/DDBJ databases">
        <authorList>
            <person name="Wibberg Daniel"/>
        </authorList>
    </citation>
    <scope>NUCLEOTIDE SEQUENCE [LARGE SCALE GENOMIC DNA]</scope>
</reference>
<proteinExistence type="predicted"/>
<protein>
    <recommendedName>
        <fullName evidence="3">Kinase</fullName>
    </recommendedName>
</protein>
<accession>A0A090J1K3</accession>
<evidence type="ECO:0000313" key="2">
    <source>
        <dbReference type="Proteomes" id="UP000040576"/>
    </source>
</evidence>
<dbReference type="Gene3D" id="2.30.30.430">
    <property type="entry name" value="Kinase associated protein B domain"/>
    <property type="match status" value="1"/>
</dbReference>
<organism evidence="1 2">
    <name type="scientific">Caldibacillus thermoamylovorans</name>
    <dbReference type="NCBI Taxonomy" id="35841"/>
    <lineage>
        <taxon>Bacteria</taxon>
        <taxon>Bacillati</taxon>
        <taxon>Bacillota</taxon>
        <taxon>Bacilli</taxon>
        <taxon>Bacillales</taxon>
        <taxon>Bacillaceae</taxon>
        <taxon>Caldibacillus</taxon>
    </lineage>
</organism>
<dbReference type="SMART" id="SM01298">
    <property type="entry name" value="KapB"/>
    <property type="match status" value="1"/>
</dbReference>